<reference evidence="4" key="2">
    <citation type="submission" date="2025-08" db="UniProtKB">
        <authorList>
            <consortium name="RefSeq"/>
        </authorList>
    </citation>
    <scope>IDENTIFICATION</scope>
    <source>
        <tissue evidence="4">Seedling</tissue>
    </source>
</reference>
<gene>
    <name evidence="4" type="primary">LOC107427535</name>
</gene>
<feature type="compositionally biased region" description="Basic and acidic residues" evidence="1">
    <location>
        <begin position="102"/>
        <end position="113"/>
    </location>
</feature>
<protein>
    <submittedName>
        <fullName evidence="4">Uncharacterized protein LOC107427535</fullName>
    </submittedName>
</protein>
<dbReference type="PANTHER" id="PTHR33743">
    <property type="entry name" value="PROTEIN GOLVEN 6-RELATED"/>
    <property type="match status" value="1"/>
</dbReference>
<dbReference type="AlphaFoldDB" id="A0A6P4AFS9"/>
<dbReference type="InterPro" id="IPR049306">
    <property type="entry name" value="GLV1-2"/>
</dbReference>
<feature type="region of interest" description="Disordered" evidence="1">
    <location>
        <begin position="38"/>
        <end position="159"/>
    </location>
</feature>
<dbReference type="KEGG" id="zju:107427535"/>
<dbReference type="Proteomes" id="UP001652623">
    <property type="component" value="Chromosome 1"/>
</dbReference>
<dbReference type="RefSeq" id="XP_015893407.3">
    <property type="nucleotide sequence ID" value="XM_016037921.4"/>
</dbReference>
<name>A0A6P4AFS9_ZIZJJ</name>
<organism evidence="3 4">
    <name type="scientific">Ziziphus jujuba</name>
    <name type="common">Chinese jujube</name>
    <name type="synonym">Ziziphus sativa</name>
    <dbReference type="NCBI Taxonomy" id="326968"/>
    <lineage>
        <taxon>Eukaryota</taxon>
        <taxon>Viridiplantae</taxon>
        <taxon>Streptophyta</taxon>
        <taxon>Embryophyta</taxon>
        <taxon>Tracheophyta</taxon>
        <taxon>Spermatophyta</taxon>
        <taxon>Magnoliopsida</taxon>
        <taxon>eudicotyledons</taxon>
        <taxon>Gunneridae</taxon>
        <taxon>Pentapetalae</taxon>
        <taxon>rosids</taxon>
        <taxon>fabids</taxon>
        <taxon>Rosales</taxon>
        <taxon>Rhamnaceae</taxon>
        <taxon>Paliureae</taxon>
        <taxon>Ziziphus</taxon>
    </lineage>
</organism>
<dbReference type="GeneID" id="107427535"/>
<keyword evidence="3" id="KW-1185">Reference proteome</keyword>
<dbReference type="PANTHER" id="PTHR33743:SF19">
    <property type="entry name" value="PROTEIN GOLVEN 6"/>
    <property type="match status" value="1"/>
</dbReference>
<evidence type="ECO:0000256" key="1">
    <source>
        <dbReference type="SAM" id="MobiDB-lite"/>
    </source>
</evidence>
<feature type="signal peptide" evidence="2">
    <location>
        <begin position="1"/>
        <end position="21"/>
    </location>
</feature>
<accession>A0A6P4AFS9</accession>
<dbReference type="InParanoid" id="A0A6P4AFS9"/>
<evidence type="ECO:0000313" key="3">
    <source>
        <dbReference type="Proteomes" id="UP001652623"/>
    </source>
</evidence>
<dbReference type="Pfam" id="PF21529">
    <property type="entry name" value="GLV1-2"/>
    <property type="match status" value="1"/>
</dbReference>
<sequence>MSPSLILSLLLLSLLLSDVQGIRLDKAFKSAGIAGQNRIQKEETGSAKRNTNGGGIGEDIVCKDGECSGNNRKLISVTPSTTTTASSKREKNGTNKAEPISNDEKGNRQRVEEENFTVKSSEATSDDEHREGPYEQYPDIVDIAEMDYSPARRKPPIHN</sequence>
<reference evidence="3" key="1">
    <citation type="submission" date="2025-05" db="UniProtKB">
        <authorList>
            <consortium name="RefSeq"/>
        </authorList>
    </citation>
    <scope>NUCLEOTIDE SEQUENCE [LARGE SCALE GENOMIC DNA]</scope>
</reference>
<feature type="compositionally biased region" description="Low complexity" evidence="1">
    <location>
        <begin position="76"/>
        <end position="86"/>
    </location>
</feature>
<proteinExistence type="predicted"/>
<feature type="chain" id="PRO_5046922698" evidence="2">
    <location>
        <begin position="22"/>
        <end position="159"/>
    </location>
</feature>
<evidence type="ECO:0000313" key="4">
    <source>
        <dbReference type="RefSeq" id="XP_015893407.3"/>
    </source>
</evidence>
<evidence type="ECO:0000256" key="2">
    <source>
        <dbReference type="SAM" id="SignalP"/>
    </source>
</evidence>
<keyword evidence="2" id="KW-0732">Signal</keyword>